<dbReference type="InterPro" id="IPR050526">
    <property type="entry name" value="Rubredoxin_ET"/>
</dbReference>
<accession>A0A8S0WQE1</accession>
<gene>
    <name evidence="11" type="primary">rubA</name>
    <name evidence="11" type="ORF">METHB2_40087</name>
</gene>
<comment type="function">
    <text evidence="1">Involved in the hydrocarbon hydroxylating system, which transfers electrons from NADH to rubredoxin reductase and then through rubredoxin to alkane 1 monooxygenase.</text>
</comment>
<evidence type="ECO:0000256" key="3">
    <source>
        <dbReference type="ARBA" id="ARBA00005337"/>
    </source>
</evidence>
<dbReference type="SUPFAM" id="SSF57802">
    <property type="entry name" value="Rubredoxin-like"/>
    <property type="match status" value="1"/>
</dbReference>
<evidence type="ECO:0000256" key="7">
    <source>
        <dbReference type="ARBA" id="ARBA00023004"/>
    </source>
</evidence>
<evidence type="ECO:0000256" key="1">
    <source>
        <dbReference type="ARBA" id="ARBA00002792"/>
    </source>
</evidence>
<evidence type="ECO:0000313" key="12">
    <source>
        <dbReference type="Proteomes" id="UP000494216"/>
    </source>
</evidence>
<dbReference type="PANTHER" id="PTHR47627">
    <property type="entry name" value="RUBREDOXIN"/>
    <property type="match status" value="1"/>
</dbReference>
<dbReference type="Proteomes" id="UP000494216">
    <property type="component" value="Unassembled WGS sequence"/>
</dbReference>
<dbReference type="Gene3D" id="2.20.28.10">
    <property type="match status" value="1"/>
</dbReference>
<feature type="binding site" evidence="9">
    <location>
        <position position="13"/>
    </location>
    <ligand>
        <name>Fe cation</name>
        <dbReference type="ChEBI" id="CHEBI:24875"/>
    </ligand>
</feature>
<dbReference type="InterPro" id="IPR024922">
    <property type="entry name" value="Rubredoxin"/>
</dbReference>
<evidence type="ECO:0000256" key="2">
    <source>
        <dbReference type="ARBA" id="ARBA00004933"/>
    </source>
</evidence>
<dbReference type="AlphaFoldDB" id="A0A8S0WQE1"/>
<dbReference type="GO" id="GO:0005506">
    <property type="term" value="F:iron ion binding"/>
    <property type="evidence" value="ECO:0007669"/>
    <property type="project" value="InterPro"/>
</dbReference>
<dbReference type="Pfam" id="PF00301">
    <property type="entry name" value="Rubredoxin"/>
    <property type="match status" value="1"/>
</dbReference>
<comment type="cofactor">
    <cofactor evidence="8 9">
        <name>Fe(3+)</name>
        <dbReference type="ChEBI" id="CHEBI:29034"/>
    </cofactor>
    <text evidence="8 9">Binds 1 Fe(3+) ion per subunit.</text>
</comment>
<keyword evidence="7 8" id="KW-0408">Iron</keyword>
<dbReference type="PROSITE" id="PS00202">
    <property type="entry name" value="RUBREDOXIN"/>
    <property type="match status" value="1"/>
</dbReference>
<keyword evidence="5 8" id="KW-0479">Metal-binding</keyword>
<dbReference type="InterPro" id="IPR024934">
    <property type="entry name" value="Rubredoxin-like_dom"/>
</dbReference>
<dbReference type="CDD" id="cd00730">
    <property type="entry name" value="rubredoxin"/>
    <property type="match status" value="1"/>
</dbReference>
<proteinExistence type="inferred from homology"/>
<feature type="binding site" evidence="9">
    <location>
        <position position="46"/>
    </location>
    <ligand>
        <name>Fe cation</name>
        <dbReference type="ChEBI" id="CHEBI:24875"/>
    </ligand>
</feature>
<feature type="binding site" evidence="9">
    <location>
        <position position="10"/>
    </location>
    <ligand>
        <name>Fe cation</name>
        <dbReference type="ChEBI" id="CHEBI:24875"/>
    </ligand>
</feature>
<dbReference type="FunFam" id="2.20.28.10:FF:000001">
    <property type="entry name" value="Rubredoxin"/>
    <property type="match status" value="1"/>
</dbReference>
<feature type="domain" description="Rubredoxin-like" evidence="10">
    <location>
        <begin position="5"/>
        <end position="56"/>
    </location>
</feature>
<keyword evidence="4 8" id="KW-0813">Transport</keyword>
<comment type="similarity">
    <text evidence="3 8">Belongs to the rubredoxin family.</text>
</comment>
<dbReference type="InterPro" id="IPR018527">
    <property type="entry name" value="Rubredoxin_Fe_BS"/>
</dbReference>
<dbReference type="InterPro" id="IPR024935">
    <property type="entry name" value="Rubredoxin_dom"/>
</dbReference>
<keyword evidence="12" id="KW-1185">Reference proteome</keyword>
<sequence length="57" mass="6417">MMSEYKKYECSVCGHIYDEAEGDPDSGIAPGTLWKDVPEDWRCPECGVEKSEYVLLG</sequence>
<evidence type="ECO:0000259" key="10">
    <source>
        <dbReference type="PROSITE" id="PS50903"/>
    </source>
</evidence>
<protein>
    <recommendedName>
        <fullName evidence="8">Rubredoxin</fullName>
    </recommendedName>
</protein>
<feature type="binding site" evidence="9">
    <location>
        <position position="43"/>
    </location>
    <ligand>
        <name>Fe cation</name>
        <dbReference type="ChEBI" id="CHEBI:24875"/>
    </ligand>
</feature>
<evidence type="ECO:0000313" key="11">
    <source>
        <dbReference type="EMBL" id="CAA9891387.1"/>
    </source>
</evidence>
<dbReference type="PROSITE" id="PS50903">
    <property type="entry name" value="RUBREDOXIN_LIKE"/>
    <property type="match status" value="1"/>
</dbReference>
<evidence type="ECO:0000256" key="8">
    <source>
        <dbReference type="PIRNR" id="PIRNR000071"/>
    </source>
</evidence>
<dbReference type="EMBL" id="CADCXN010000069">
    <property type="protein sequence ID" value="CAA9891387.1"/>
    <property type="molecule type" value="Genomic_DNA"/>
</dbReference>
<comment type="pathway">
    <text evidence="2">Hydrocarbon metabolism; alkane degradation.</text>
</comment>
<evidence type="ECO:0000256" key="9">
    <source>
        <dbReference type="PIRSR" id="PIRSR000071-1"/>
    </source>
</evidence>
<dbReference type="GO" id="GO:0043448">
    <property type="term" value="P:alkane catabolic process"/>
    <property type="evidence" value="ECO:0007669"/>
    <property type="project" value="TreeGrafter"/>
</dbReference>
<dbReference type="PANTHER" id="PTHR47627:SF1">
    <property type="entry name" value="RUBREDOXIN-1-RELATED"/>
    <property type="match status" value="1"/>
</dbReference>
<reference evidence="11 12" key="1">
    <citation type="submission" date="2020-02" db="EMBL/GenBank/DDBJ databases">
        <authorList>
            <person name="Hogendoorn C."/>
        </authorList>
    </citation>
    <scope>NUCLEOTIDE SEQUENCE [LARGE SCALE GENOMIC DNA]</scope>
    <source>
        <strain evidence="11">METHB21</strain>
    </source>
</reference>
<keyword evidence="6 8" id="KW-0249">Electron transport</keyword>
<evidence type="ECO:0000256" key="4">
    <source>
        <dbReference type="ARBA" id="ARBA00022448"/>
    </source>
</evidence>
<dbReference type="PIRSF" id="PIRSF000071">
    <property type="entry name" value="Rubredoxin"/>
    <property type="match status" value="1"/>
</dbReference>
<dbReference type="GO" id="GO:0009055">
    <property type="term" value="F:electron transfer activity"/>
    <property type="evidence" value="ECO:0007669"/>
    <property type="project" value="InterPro"/>
</dbReference>
<dbReference type="PRINTS" id="PR00163">
    <property type="entry name" value="RUBREDOXIN"/>
</dbReference>
<comment type="caution">
    <text evidence="11">The sequence shown here is derived from an EMBL/GenBank/DDBJ whole genome shotgun (WGS) entry which is preliminary data.</text>
</comment>
<name>A0A8S0WQE1_9GAMM</name>
<organism evidence="11 12">
    <name type="scientific">Candidatus Methylobacter favarea</name>
    <dbReference type="NCBI Taxonomy" id="2707345"/>
    <lineage>
        <taxon>Bacteria</taxon>
        <taxon>Pseudomonadati</taxon>
        <taxon>Pseudomonadota</taxon>
        <taxon>Gammaproteobacteria</taxon>
        <taxon>Methylococcales</taxon>
        <taxon>Methylococcaceae</taxon>
        <taxon>Methylobacter</taxon>
    </lineage>
</organism>
<evidence type="ECO:0000256" key="6">
    <source>
        <dbReference type="ARBA" id="ARBA00022982"/>
    </source>
</evidence>
<evidence type="ECO:0000256" key="5">
    <source>
        <dbReference type="ARBA" id="ARBA00022723"/>
    </source>
</evidence>